<evidence type="ECO:0000256" key="1">
    <source>
        <dbReference type="ARBA" id="ARBA00022842"/>
    </source>
</evidence>
<dbReference type="InterPro" id="IPR044153">
    <property type="entry name" value="PIN_Pae0151-like"/>
</dbReference>
<dbReference type="Pfam" id="PF01850">
    <property type="entry name" value="PIN"/>
    <property type="match status" value="1"/>
</dbReference>
<dbReference type="InterPro" id="IPR051619">
    <property type="entry name" value="TypeII_TA_RNase_PINc/VapC"/>
</dbReference>
<dbReference type="Proteomes" id="UP000039660">
    <property type="component" value="Unassembled WGS sequence"/>
</dbReference>
<gene>
    <name evidence="3" type="ORF">NGAL_HAMBI1189_36050</name>
</gene>
<dbReference type="SUPFAM" id="SSF88723">
    <property type="entry name" value="PIN domain-like"/>
    <property type="match status" value="1"/>
</dbReference>
<evidence type="ECO:0000313" key="3">
    <source>
        <dbReference type="EMBL" id="CDZ50743.1"/>
    </source>
</evidence>
<protein>
    <recommendedName>
        <fullName evidence="2">PIN domain-containing protein</fullName>
    </recommendedName>
</protein>
<keyword evidence="1" id="KW-0460">Magnesium</keyword>
<dbReference type="InterPro" id="IPR029060">
    <property type="entry name" value="PIN-like_dom_sf"/>
</dbReference>
<evidence type="ECO:0000259" key="2">
    <source>
        <dbReference type="Pfam" id="PF01850"/>
    </source>
</evidence>
<sequence length="139" mass="15470">MAGIVIDASVVASWLLPDETNQPALDIYNRLSSEPAHVPALWDYEIRNILVVNERRGRITTQAVDAALEWLTDLNILRDTLTNWDAAVRISRQFALTVYDAAYLELSLRLDLPLPTFDKALAAAAARNGKLAHHTPLKP</sequence>
<dbReference type="Gene3D" id="3.40.50.1010">
    <property type="entry name" value="5'-nuclease"/>
    <property type="match status" value="1"/>
</dbReference>
<dbReference type="PANTHER" id="PTHR35901">
    <property type="entry name" value="RIBONUCLEASE VAPC3"/>
    <property type="match status" value="1"/>
</dbReference>
<dbReference type="PANTHER" id="PTHR35901:SF1">
    <property type="entry name" value="EXONUCLEASE VAPC9"/>
    <property type="match status" value="1"/>
</dbReference>
<reference evidence="3 4" key="1">
    <citation type="submission" date="2014-08" db="EMBL/GenBank/DDBJ databases">
        <authorList>
            <person name="Chen Y.-H."/>
        </authorList>
    </citation>
    <scope>NUCLEOTIDE SEQUENCE [LARGE SCALE GENOMIC DNA]</scope>
</reference>
<dbReference type="RefSeq" id="WP_046636557.1">
    <property type="nucleotide sequence ID" value="NZ_CCRK01000008.1"/>
</dbReference>
<dbReference type="AlphaFoldDB" id="A0A0T7GTY3"/>
<feature type="domain" description="PIN" evidence="2">
    <location>
        <begin position="4"/>
        <end position="125"/>
    </location>
</feature>
<dbReference type="InterPro" id="IPR002716">
    <property type="entry name" value="PIN_dom"/>
</dbReference>
<dbReference type="CDD" id="cd09873">
    <property type="entry name" value="PIN_Pae0151-like"/>
    <property type="match status" value="1"/>
</dbReference>
<organism evidence="3 4">
    <name type="scientific">Neorhizobium galegae bv. officinalis</name>
    <dbReference type="NCBI Taxonomy" id="323656"/>
    <lineage>
        <taxon>Bacteria</taxon>
        <taxon>Pseudomonadati</taxon>
        <taxon>Pseudomonadota</taxon>
        <taxon>Alphaproteobacteria</taxon>
        <taxon>Hyphomicrobiales</taxon>
        <taxon>Rhizobiaceae</taxon>
        <taxon>Rhizobium/Agrobacterium group</taxon>
        <taxon>Neorhizobium</taxon>
    </lineage>
</organism>
<name>A0A0T7GTY3_NEOGA</name>
<evidence type="ECO:0000313" key="4">
    <source>
        <dbReference type="Proteomes" id="UP000039660"/>
    </source>
</evidence>
<dbReference type="EMBL" id="CCRK01000008">
    <property type="protein sequence ID" value="CDZ50743.1"/>
    <property type="molecule type" value="Genomic_DNA"/>
</dbReference>
<proteinExistence type="predicted"/>
<accession>A0A0T7GTY3</accession>